<dbReference type="SUPFAM" id="SSF52091">
    <property type="entry name" value="SpoIIaa-like"/>
    <property type="match status" value="1"/>
</dbReference>
<keyword evidence="8" id="KW-1185">Reference proteome</keyword>
<proteinExistence type="predicted"/>
<dbReference type="HOGENOM" id="CLU_003182_8_3_1"/>
<dbReference type="AlphaFoldDB" id="W3XPU8"/>
<gene>
    <name evidence="7" type="ORF">PFICI_01084</name>
</gene>
<evidence type="ECO:0000313" key="7">
    <source>
        <dbReference type="EMBL" id="ETS87256.1"/>
    </source>
</evidence>
<dbReference type="GO" id="GO:0016020">
    <property type="term" value="C:membrane"/>
    <property type="evidence" value="ECO:0007669"/>
    <property type="project" value="UniProtKB-SubCell"/>
</dbReference>
<keyword evidence="3 5" id="KW-1133">Transmembrane helix</keyword>
<evidence type="ECO:0000259" key="6">
    <source>
        <dbReference type="PROSITE" id="PS50801"/>
    </source>
</evidence>
<dbReference type="STRING" id="1229662.W3XPU8"/>
<feature type="transmembrane region" description="Helical" evidence="5">
    <location>
        <begin position="350"/>
        <end position="369"/>
    </location>
</feature>
<comment type="subcellular location">
    <subcellularLocation>
        <location evidence="1">Membrane</location>
        <topology evidence="1">Multi-pass membrane protein</topology>
    </subcellularLocation>
</comment>
<feature type="transmembrane region" description="Helical" evidence="5">
    <location>
        <begin position="174"/>
        <end position="198"/>
    </location>
</feature>
<dbReference type="InParanoid" id="W3XPU8"/>
<dbReference type="Proteomes" id="UP000030651">
    <property type="component" value="Unassembled WGS sequence"/>
</dbReference>
<name>W3XPU8_PESFW</name>
<dbReference type="NCBIfam" id="TIGR00815">
    <property type="entry name" value="sulP"/>
    <property type="match status" value="1"/>
</dbReference>
<dbReference type="InterPro" id="IPR002645">
    <property type="entry name" value="STAS_dom"/>
</dbReference>
<evidence type="ECO:0000256" key="3">
    <source>
        <dbReference type="ARBA" id="ARBA00022989"/>
    </source>
</evidence>
<dbReference type="Pfam" id="PF01740">
    <property type="entry name" value="STAS"/>
    <property type="match status" value="1"/>
</dbReference>
<dbReference type="Pfam" id="PF00916">
    <property type="entry name" value="Sulfate_transp"/>
    <property type="match status" value="1"/>
</dbReference>
<evidence type="ECO:0000256" key="5">
    <source>
        <dbReference type="SAM" id="Phobius"/>
    </source>
</evidence>
<dbReference type="OMA" id="PALYWIP"/>
<accession>W3XPU8</accession>
<dbReference type="EMBL" id="KI912109">
    <property type="protein sequence ID" value="ETS87256.1"/>
    <property type="molecule type" value="Genomic_DNA"/>
</dbReference>
<dbReference type="PANTHER" id="PTHR11814">
    <property type="entry name" value="SULFATE TRANSPORTER"/>
    <property type="match status" value="1"/>
</dbReference>
<feature type="transmembrane region" description="Helical" evidence="5">
    <location>
        <begin position="248"/>
        <end position="272"/>
    </location>
</feature>
<dbReference type="Gene3D" id="3.30.750.24">
    <property type="entry name" value="STAS domain"/>
    <property type="match status" value="1"/>
</dbReference>
<dbReference type="InterPro" id="IPR011547">
    <property type="entry name" value="SLC26A/SulP_dom"/>
</dbReference>
<dbReference type="KEGG" id="pfy:PFICI_01084"/>
<evidence type="ECO:0000256" key="4">
    <source>
        <dbReference type="ARBA" id="ARBA00023136"/>
    </source>
</evidence>
<dbReference type="eggNOG" id="KOG0236">
    <property type="taxonomic scope" value="Eukaryota"/>
</dbReference>
<feature type="transmembrane region" description="Helical" evidence="5">
    <location>
        <begin position="218"/>
        <end position="236"/>
    </location>
</feature>
<dbReference type="InterPro" id="IPR001902">
    <property type="entry name" value="SLC26A/SulP_fam"/>
</dbReference>
<dbReference type="PROSITE" id="PS50801">
    <property type="entry name" value="STAS"/>
    <property type="match status" value="1"/>
</dbReference>
<feature type="domain" description="STAS" evidence="6">
    <location>
        <begin position="502"/>
        <end position="664"/>
    </location>
</feature>
<dbReference type="GO" id="GO:0055085">
    <property type="term" value="P:transmembrane transport"/>
    <property type="evidence" value="ECO:0007669"/>
    <property type="project" value="InterPro"/>
</dbReference>
<evidence type="ECO:0000313" key="8">
    <source>
        <dbReference type="Proteomes" id="UP000030651"/>
    </source>
</evidence>
<protein>
    <recommendedName>
        <fullName evidence="6">STAS domain-containing protein</fullName>
    </recommendedName>
</protein>
<keyword evidence="4 5" id="KW-0472">Membrane</keyword>
<feature type="transmembrane region" description="Helical" evidence="5">
    <location>
        <begin position="381"/>
        <end position="402"/>
    </location>
</feature>
<evidence type="ECO:0000256" key="2">
    <source>
        <dbReference type="ARBA" id="ARBA00022692"/>
    </source>
</evidence>
<organism evidence="7 8">
    <name type="scientific">Pestalotiopsis fici (strain W106-1 / CGMCC3.15140)</name>
    <dbReference type="NCBI Taxonomy" id="1229662"/>
    <lineage>
        <taxon>Eukaryota</taxon>
        <taxon>Fungi</taxon>
        <taxon>Dikarya</taxon>
        <taxon>Ascomycota</taxon>
        <taxon>Pezizomycotina</taxon>
        <taxon>Sordariomycetes</taxon>
        <taxon>Xylariomycetidae</taxon>
        <taxon>Amphisphaeriales</taxon>
        <taxon>Sporocadaceae</taxon>
        <taxon>Pestalotiopsis</taxon>
    </lineage>
</organism>
<keyword evidence="2 5" id="KW-0812">Transmembrane</keyword>
<dbReference type="GeneID" id="19266097"/>
<dbReference type="OrthoDB" id="288203at2759"/>
<feature type="transmembrane region" description="Helical" evidence="5">
    <location>
        <begin position="408"/>
        <end position="429"/>
    </location>
</feature>
<evidence type="ECO:0000256" key="1">
    <source>
        <dbReference type="ARBA" id="ARBA00004141"/>
    </source>
</evidence>
<sequence length="681" mass="74537">MAIISASEKVDAFRNVVRTDTTTNRVKSFVVQGSPKFPGAAQQYLLDKLPIVQWLPRYHPSWLIQDFIAGLTIGVMLIPQGLAYAKIATIPIENGLYSAWWPAAIQVFMGTSKDISVGPTSILGLLTAEIVASYSDEYSPAAIASAVAFMVGIYCLILGLLGLGFLLDYVSVPVLTGFISATALTIGFGQLGSLIGLSNTPSMVFDIIGDALKRLPHWDGPTCGVGIGSIILLIAIEKIGKKLGERHFVFKYVASSRAIIVLFIFTLISYLVNKDRGDDLVWGISKVSTHGIATPKSHDAGLIGKAAARSFAPLVACALEHLAVAKAFGRRNGYAIDQTQELNYLGVTNLVNSFFGAMPCGGAMSRTAVNSECRVRSPLSGLVTAAWIILTIYVFSPALYWIPKATLAAIIIMAVINLFGPVSLFYKYWRMSLADFIASQLAFWLTIFQSAEIGIGAGVAWSLVWSLLRSAFVKADVNMSTNDSTSTESSQGLDRFNTTSGDLSTVSVPSDTVVVHFNDSIFFPNAARNKRVTVEAIQLVYDKLPEATVFRSRERSWSVAAERRVERVRRERHISLRDVPLAVVVFDFTMTSWIDTTGVLALGELRADIRLHCGKEVQFRMVGMNRGVRSRFARAKWPLSDFDDEHYLDVDVVYPTLERAIVDRERLGSVLEAVVSEKVMD</sequence>
<feature type="transmembrane region" description="Helical" evidence="5">
    <location>
        <begin position="141"/>
        <end position="167"/>
    </location>
</feature>
<dbReference type="InterPro" id="IPR036513">
    <property type="entry name" value="STAS_dom_sf"/>
</dbReference>
<reference evidence="8" key="1">
    <citation type="journal article" date="2015" name="BMC Genomics">
        <title>Genomic and transcriptomic analysis of the endophytic fungus Pestalotiopsis fici reveals its lifestyle and high potential for synthesis of natural products.</title>
        <authorList>
            <person name="Wang X."/>
            <person name="Zhang X."/>
            <person name="Liu L."/>
            <person name="Xiang M."/>
            <person name="Wang W."/>
            <person name="Sun X."/>
            <person name="Che Y."/>
            <person name="Guo L."/>
            <person name="Liu G."/>
            <person name="Guo L."/>
            <person name="Wang C."/>
            <person name="Yin W.B."/>
            <person name="Stadler M."/>
            <person name="Zhang X."/>
            <person name="Liu X."/>
        </authorList>
    </citation>
    <scope>NUCLEOTIDE SEQUENCE [LARGE SCALE GENOMIC DNA]</scope>
    <source>
        <strain evidence="8">W106-1 / CGMCC3.15140</strain>
    </source>
</reference>
<dbReference type="RefSeq" id="XP_007827856.1">
    <property type="nucleotide sequence ID" value="XM_007829665.1"/>
</dbReference>
<feature type="transmembrane region" description="Helical" evidence="5">
    <location>
        <begin position="441"/>
        <end position="468"/>
    </location>
</feature>